<name>A0A914WD82_9BILA</name>
<protein>
    <submittedName>
        <fullName evidence="2">Secreted protein</fullName>
    </submittedName>
</protein>
<dbReference type="WBParaSite" id="PSAMB.scaffold3592size17669.g21993.t1">
    <property type="protein sequence ID" value="PSAMB.scaffold3592size17669.g21993.t1"/>
    <property type="gene ID" value="PSAMB.scaffold3592size17669.g21993"/>
</dbReference>
<evidence type="ECO:0000313" key="1">
    <source>
        <dbReference type="Proteomes" id="UP000887566"/>
    </source>
</evidence>
<evidence type="ECO:0000313" key="2">
    <source>
        <dbReference type="WBParaSite" id="PSAMB.scaffold3592size17669.g21993.t1"/>
    </source>
</evidence>
<dbReference type="AlphaFoldDB" id="A0A914WD82"/>
<reference evidence="2" key="1">
    <citation type="submission" date="2022-11" db="UniProtKB">
        <authorList>
            <consortium name="WormBaseParasite"/>
        </authorList>
    </citation>
    <scope>IDENTIFICATION</scope>
</reference>
<proteinExistence type="predicted"/>
<organism evidence="1 2">
    <name type="scientific">Plectus sambesii</name>
    <dbReference type="NCBI Taxonomy" id="2011161"/>
    <lineage>
        <taxon>Eukaryota</taxon>
        <taxon>Metazoa</taxon>
        <taxon>Ecdysozoa</taxon>
        <taxon>Nematoda</taxon>
        <taxon>Chromadorea</taxon>
        <taxon>Plectida</taxon>
        <taxon>Plectina</taxon>
        <taxon>Plectoidea</taxon>
        <taxon>Plectidae</taxon>
        <taxon>Plectus</taxon>
    </lineage>
</organism>
<sequence>MLRTACVVWCVPALGLVFSPGALRWICIKGLIYLDKGLLAADVVLTQQSKAWLICPKLASKVHGDLSSSGSTSSTQRTSLVVKKYWSIKKEGHNGSISFKSYTPGQLTVELFAKIRTVGHPVLYPKRGRRPCAFL</sequence>
<dbReference type="Proteomes" id="UP000887566">
    <property type="component" value="Unplaced"/>
</dbReference>
<accession>A0A914WD82</accession>
<keyword evidence="1" id="KW-1185">Reference proteome</keyword>